<evidence type="ECO:0000259" key="2">
    <source>
        <dbReference type="PROSITE" id="PS51832"/>
    </source>
</evidence>
<reference evidence="4" key="2">
    <citation type="journal article" date="2020" name="Int. J. Syst. Evol. Microbiol.">
        <title>Genomic insights into a novel species Rhodoferax aquaticus sp. nov., isolated from freshwater.</title>
        <authorList>
            <person name="Li T."/>
            <person name="Zhuo Y."/>
            <person name="Jin C.Z."/>
            <person name="Wu X."/>
            <person name="Ko S.R."/>
            <person name="Jin F.J."/>
            <person name="Ahn C.Y."/>
            <person name="Oh H.M."/>
            <person name="Lee H.G."/>
            <person name="Jin L."/>
        </authorList>
    </citation>
    <scope>NUCLEOTIDE SEQUENCE [LARGE SCALE GENOMIC DNA]</scope>
    <source>
        <strain evidence="4">Gr-4</strain>
    </source>
</reference>
<dbReference type="SMART" id="SM00471">
    <property type="entry name" value="HDc"/>
    <property type="match status" value="1"/>
</dbReference>
<feature type="domain" description="Phytochrome chromophore attachment site" evidence="1">
    <location>
        <begin position="36"/>
        <end position="158"/>
    </location>
</feature>
<dbReference type="PROSITE" id="PS51832">
    <property type="entry name" value="HD_GYP"/>
    <property type="match status" value="1"/>
</dbReference>
<dbReference type="RefSeq" id="WP_142810997.1">
    <property type="nucleotide sequence ID" value="NZ_CP036282.1"/>
</dbReference>
<accession>A0A515ENL2</accession>
<dbReference type="PANTHER" id="PTHR45228:SF1">
    <property type="entry name" value="CYCLIC DI-GMP PHOSPHODIESTERASE TM_0186"/>
    <property type="match status" value="1"/>
</dbReference>
<gene>
    <name evidence="3" type="ORF">EXZ61_08790</name>
</gene>
<dbReference type="SUPFAM" id="SSF55781">
    <property type="entry name" value="GAF domain-like"/>
    <property type="match status" value="1"/>
</dbReference>
<feature type="domain" description="HD-GYP" evidence="2">
    <location>
        <begin position="166"/>
        <end position="375"/>
    </location>
</feature>
<dbReference type="EMBL" id="CP036282">
    <property type="protein sequence ID" value="QDL54252.1"/>
    <property type="molecule type" value="Genomic_DNA"/>
</dbReference>
<dbReference type="PROSITE" id="PS50046">
    <property type="entry name" value="PHYTOCHROME_2"/>
    <property type="match status" value="1"/>
</dbReference>
<evidence type="ECO:0000313" key="3">
    <source>
        <dbReference type="EMBL" id="QDL54252.1"/>
    </source>
</evidence>
<evidence type="ECO:0000259" key="1">
    <source>
        <dbReference type="PROSITE" id="PS50046"/>
    </source>
</evidence>
<dbReference type="Pfam" id="PF01590">
    <property type="entry name" value="GAF"/>
    <property type="match status" value="1"/>
</dbReference>
<protein>
    <submittedName>
        <fullName evidence="3">HD domain-containing protein</fullName>
    </submittedName>
</protein>
<name>A0A515ENL2_9BURK</name>
<dbReference type="AlphaFoldDB" id="A0A515ENL2"/>
<dbReference type="InterPro" id="IPR029016">
    <property type="entry name" value="GAF-like_dom_sf"/>
</dbReference>
<dbReference type="InterPro" id="IPR003018">
    <property type="entry name" value="GAF"/>
</dbReference>
<dbReference type="Pfam" id="PF13487">
    <property type="entry name" value="HD_5"/>
    <property type="match status" value="1"/>
</dbReference>
<proteinExistence type="predicted"/>
<dbReference type="Gene3D" id="1.10.3210.10">
    <property type="entry name" value="Hypothetical protein af1432"/>
    <property type="match status" value="1"/>
</dbReference>
<dbReference type="InterPro" id="IPR052020">
    <property type="entry name" value="Cyclic_di-GMP/3'3'-cGAMP_PDE"/>
</dbReference>
<dbReference type="SUPFAM" id="SSF109604">
    <property type="entry name" value="HD-domain/PDEase-like"/>
    <property type="match status" value="1"/>
</dbReference>
<dbReference type="InterPro" id="IPR037522">
    <property type="entry name" value="HD_GYP_dom"/>
</dbReference>
<evidence type="ECO:0000313" key="4">
    <source>
        <dbReference type="Proteomes" id="UP000317365"/>
    </source>
</evidence>
<dbReference type="InterPro" id="IPR003607">
    <property type="entry name" value="HD/PDEase_dom"/>
</dbReference>
<dbReference type="KEGG" id="rhg:EXZ61_08790"/>
<sequence>MTSTTYHALGGAATPASANLESQLKTVHGAISSRYPGIDRVALAAYDPRTDALKTFVSSNRDGMHLDHYEAKLQNVPSLKVLADGRMSRVVDDIDTSLAASTQHTDWLKRHAYRSSLTVPIFKGNQLAGFLFFDSKQPHFFSADMTEFLEMFSHLIAQLYLLQLQVVSGMVGTVQMASGLSRIRDLETGQHLERMAAYSHLMALKLAESHSLTDEFIEYVFLFAPLHDVGKVGIPDRVLLKPGKLDGDEWVIMRRHVAIGESIVVQMGCDLQMENGLAFDVMRNIVTCHHERGDGSGYPHGLLMDQIPLEARIVAVADVYDALSNVRPYKPAWTEAHIIQELDQEVASGRLDGECVRVLMEATAERARIQLQFADRP</sequence>
<dbReference type="SMART" id="SM00065">
    <property type="entry name" value="GAF"/>
    <property type="match status" value="1"/>
</dbReference>
<dbReference type="CDD" id="cd00077">
    <property type="entry name" value="HDc"/>
    <property type="match status" value="1"/>
</dbReference>
<dbReference type="InterPro" id="IPR016132">
    <property type="entry name" value="Phyto_chromo_attachment"/>
</dbReference>
<dbReference type="GO" id="GO:0008081">
    <property type="term" value="F:phosphoric diester hydrolase activity"/>
    <property type="evidence" value="ECO:0007669"/>
    <property type="project" value="UniProtKB-ARBA"/>
</dbReference>
<keyword evidence="4" id="KW-1185">Reference proteome</keyword>
<dbReference type="Proteomes" id="UP000317365">
    <property type="component" value="Chromosome"/>
</dbReference>
<dbReference type="Gene3D" id="3.30.450.40">
    <property type="match status" value="1"/>
</dbReference>
<dbReference type="PANTHER" id="PTHR45228">
    <property type="entry name" value="CYCLIC DI-GMP PHOSPHODIESTERASE TM_0186-RELATED"/>
    <property type="match status" value="1"/>
</dbReference>
<organism evidence="3 4">
    <name type="scientific">Rhodoferax aquaticus</name>
    <dbReference type="NCBI Taxonomy" id="2527691"/>
    <lineage>
        <taxon>Bacteria</taxon>
        <taxon>Pseudomonadati</taxon>
        <taxon>Pseudomonadota</taxon>
        <taxon>Betaproteobacteria</taxon>
        <taxon>Burkholderiales</taxon>
        <taxon>Comamonadaceae</taxon>
        <taxon>Rhodoferax</taxon>
    </lineage>
</organism>
<reference evidence="4" key="1">
    <citation type="submission" date="2019-02" db="EMBL/GenBank/DDBJ databases">
        <title>Complete genome sequence of Rhodoferax sp. Gr-4.</title>
        <authorList>
            <person name="Jin L."/>
        </authorList>
    </citation>
    <scope>NUCLEOTIDE SEQUENCE [LARGE SCALE GENOMIC DNA]</scope>
    <source>
        <strain evidence="4">Gr-4</strain>
    </source>
</reference>